<feature type="chain" id="PRO_5046942514" evidence="5">
    <location>
        <begin position="26"/>
        <end position="373"/>
    </location>
</feature>
<keyword evidence="8" id="KW-1185">Reference proteome</keyword>
<sequence>MLNRRTLLQATAALPVALAGSEALAQGAPIRIACAGPLTGSNAAAGDQMKTGAQQAVADLNAAGGVLGRKIELALGDDACDPRQAVSVANQMAGQKAVFVAGHYCSGSSIPASKVYAEEGVLQISPASTNPKFTDEGSWNTFRVCGRDDQQGLVAGKYIAQNYKGKKVAILHDNQAYGKGLAEETQKSMNAAGMKEVIFTAYNPGERDYSALVSRLKGAGVEVMYIGGYYTEAGLILRQAKEQGMNVTMIGGDSLVTKDFWQITGAAGEGALMTFPSDPRGRASAAKVVQAFKAKNIDPEGYVLYTYAAVQIWAAAAEKIKSIDPKKIAAEMKAHGPWQTVLGPISFDKKGDVTVADYVFYVWKNGNYAEMKS</sequence>
<dbReference type="Gene3D" id="3.40.50.2300">
    <property type="match status" value="2"/>
</dbReference>
<dbReference type="RefSeq" id="WP_305104653.1">
    <property type="nucleotide sequence ID" value="NZ_JAUTWS010000013.1"/>
</dbReference>
<evidence type="ECO:0000256" key="3">
    <source>
        <dbReference type="ARBA" id="ARBA00022729"/>
    </source>
</evidence>
<evidence type="ECO:0000259" key="6">
    <source>
        <dbReference type="Pfam" id="PF13458"/>
    </source>
</evidence>
<dbReference type="InterPro" id="IPR000709">
    <property type="entry name" value="Leu_Ile_Val-bd"/>
</dbReference>
<evidence type="ECO:0000256" key="2">
    <source>
        <dbReference type="ARBA" id="ARBA00022448"/>
    </source>
</evidence>
<protein>
    <submittedName>
        <fullName evidence="7">Branched-chain amino acid ABC transporter substrate-binding protein</fullName>
    </submittedName>
</protein>
<evidence type="ECO:0000256" key="1">
    <source>
        <dbReference type="ARBA" id="ARBA00010062"/>
    </source>
</evidence>
<dbReference type="EMBL" id="JAUTWS010000013">
    <property type="protein sequence ID" value="MDO9709786.1"/>
    <property type="molecule type" value="Genomic_DNA"/>
</dbReference>
<evidence type="ECO:0000256" key="5">
    <source>
        <dbReference type="SAM" id="SignalP"/>
    </source>
</evidence>
<keyword evidence="3 5" id="KW-0732">Signal</keyword>
<dbReference type="InterPro" id="IPR006311">
    <property type="entry name" value="TAT_signal"/>
</dbReference>
<feature type="domain" description="Leucine-binding protein" evidence="6">
    <location>
        <begin position="29"/>
        <end position="366"/>
    </location>
</feature>
<comment type="similarity">
    <text evidence="1">Belongs to the leucine-binding protein family.</text>
</comment>
<dbReference type="InterPro" id="IPR028082">
    <property type="entry name" value="Peripla_BP_I"/>
</dbReference>
<dbReference type="CDD" id="cd06342">
    <property type="entry name" value="PBP1_ABC_LIVBP-like"/>
    <property type="match status" value="1"/>
</dbReference>
<evidence type="ECO:0000313" key="7">
    <source>
        <dbReference type="EMBL" id="MDO9709786.1"/>
    </source>
</evidence>
<evidence type="ECO:0000256" key="4">
    <source>
        <dbReference type="ARBA" id="ARBA00022970"/>
    </source>
</evidence>
<dbReference type="PANTHER" id="PTHR47151">
    <property type="entry name" value="LEU/ILE/VAL-BINDING ABC TRANSPORTER SUBUNIT"/>
    <property type="match status" value="1"/>
</dbReference>
<gene>
    <name evidence="7" type="ORF">Q7A36_15650</name>
</gene>
<dbReference type="Proteomes" id="UP001243009">
    <property type="component" value="Unassembled WGS sequence"/>
</dbReference>
<keyword evidence="4" id="KW-0029">Amino-acid transport</keyword>
<evidence type="ECO:0000313" key="8">
    <source>
        <dbReference type="Proteomes" id="UP001243009"/>
    </source>
</evidence>
<feature type="signal peptide" evidence="5">
    <location>
        <begin position="1"/>
        <end position="25"/>
    </location>
</feature>
<reference evidence="7 8" key="1">
    <citation type="submission" date="2023-08" db="EMBL/GenBank/DDBJ databases">
        <title>The draft genome sequence of Paracraurococcus sp. LOR1-02.</title>
        <authorList>
            <person name="Kingkaew E."/>
            <person name="Tanasupawat S."/>
        </authorList>
    </citation>
    <scope>NUCLEOTIDE SEQUENCE [LARGE SCALE GENOMIC DNA]</scope>
    <source>
        <strain evidence="7 8">LOR1-02</strain>
    </source>
</reference>
<dbReference type="PROSITE" id="PS51318">
    <property type="entry name" value="TAT"/>
    <property type="match status" value="1"/>
</dbReference>
<dbReference type="Pfam" id="PF13458">
    <property type="entry name" value="Peripla_BP_6"/>
    <property type="match status" value="1"/>
</dbReference>
<keyword evidence="2" id="KW-0813">Transport</keyword>
<comment type="caution">
    <text evidence="7">The sequence shown here is derived from an EMBL/GenBank/DDBJ whole genome shotgun (WGS) entry which is preliminary data.</text>
</comment>
<dbReference type="PRINTS" id="PR00337">
    <property type="entry name" value="LEUILEVALBP"/>
</dbReference>
<name>A0ABT9E0W7_9PROT</name>
<dbReference type="InterPro" id="IPR028081">
    <property type="entry name" value="Leu-bd"/>
</dbReference>
<proteinExistence type="inferred from homology"/>
<accession>A0ABT9E0W7</accession>
<dbReference type="PANTHER" id="PTHR47151:SF2">
    <property type="entry name" value="AMINO ACID BINDING PROTEIN"/>
    <property type="match status" value="1"/>
</dbReference>
<organism evidence="7 8">
    <name type="scientific">Paracraurococcus lichenis</name>
    <dbReference type="NCBI Taxonomy" id="3064888"/>
    <lineage>
        <taxon>Bacteria</taxon>
        <taxon>Pseudomonadati</taxon>
        <taxon>Pseudomonadota</taxon>
        <taxon>Alphaproteobacteria</taxon>
        <taxon>Acetobacterales</taxon>
        <taxon>Roseomonadaceae</taxon>
        <taxon>Paracraurococcus</taxon>
    </lineage>
</organism>
<dbReference type="SUPFAM" id="SSF53822">
    <property type="entry name" value="Periplasmic binding protein-like I"/>
    <property type="match status" value="1"/>
</dbReference>